<dbReference type="PANTHER" id="PTHR43434:SF24">
    <property type="entry name" value="HYDROLASE-RELATED"/>
    <property type="match status" value="1"/>
</dbReference>
<dbReference type="PANTHER" id="PTHR43434">
    <property type="entry name" value="PHOSPHOGLYCOLATE PHOSPHATASE"/>
    <property type="match status" value="1"/>
</dbReference>
<dbReference type="SFLD" id="SFLDS00003">
    <property type="entry name" value="Haloacid_Dehalogenase"/>
    <property type="match status" value="1"/>
</dbReference>
<dbReference type="SUPFAM" id="SSF56784">
    <property type="entry name" value="HAD-like"/>
    <property type="match status" value="1"/>
</dbReference>
<dbReference type="Proteomes" id="UP000267521">
    <property type="component" value="Unassembled WGS sequence"/>
</dbReference>
<evidence type="ECO:0000313" key="2">
    <source>
        <dbReference type="Proteomes" id="UP000267521"/>
    </source>
</evidence>
<protein>
    <submittedName>
        <fullName evidence="1">HAD family hydrolase</fullName>
    </submittedName>
</protein>
<name>A0A3M6Q5P5_9BURK</name>
<proteinExistence type="predicted"/>
<dbReference type="InterPro" id="IPR023198">
    <property type="entry name" value="PGP-like_dom2"/>
</dbReference>
<gene>
    <name evidence="1" type="ORF">EBQ26_07855</name>
</gene>
<keyword evidence="1" id="KW-0378">Hydrolase</keyword>
<dbReference type="AlphaFoldDB" id="A0A3M6Q5P5"/>
<dbReference type="RefSeq" id="WP_122238457.1">
    <property type="nucleotide sequence ID" value="NZ_RDQM01000008.1"/>
</dbReference>
<dbReference type="InterPro" id="IPR023214">
    <property type="entry name" value="HAD_sf"/>
</dbReference>
<dbReference type="GO" id="GO:0008967">
    <property type="term" value="F:phosphoglycolate phosphatase activity"/>
    <property type="evidence" value="ECO:0007669"/>
    <property type="project" value="TreeGrafter"/>
</dbReference>
<dbReference type="GO" id="GO:0005829">
    <property type="term" value="C:cytosol"/>
    <property type="evidence" value="ECO:0007669"/>
    <property type="project" value="TreeGrafter"/>
</dbReference>
<dbReference type="InterPro" id="IPR036412">
    <property type="entry name" value="HAD-like_sf"/>
</dbReference>
<dbReference type="SFLD" id="SFLDG01129">
    <property type="entry name" value="C1.5:_HAD__Beta-PGM__Phosphata"/>
    <property type="match status" value="1"/>
</dbReference>
<evidence type="ECO:0000313" key="1">
    <source>
        <dbReference type="EMBL" id="RMW97920.1"/>
    </source>
</evidence>
<dbReference type="Pfam" id="PF13419">
    <property type="entry name" value="HAD_2"/>
    <property type="match status" value="1"/>
</dbReference>
<dbReference type="GO" id="GO:0006281">
    <property type="term" value="P:DNA repair"/>
    <property type="evidence" value="ECO:0007669"/>
    <property type="project" value="TreeGrafter"/>
</dbReference>
<organism evidence="1 2">
    <name type="scientific">Allofranklinella schreckenbergeri</name>
    <dbReference type="NCBI Taxonomy" id="1076744"/>
    <lineage>
        <taxon>Bacteria</taxon>
        <taxon>Pseudomonadati</taxon>
        <taxon>Pseudomonadota</taxon>
        <taxon>Betaproteobacteria</taxon>
        <taxon>Burkholderiales</taxon>
        <taxon>Comamonadaceae</taxon>
        <taxon>Allofranklinella</taxon>
    </lineage>
</organism>
<dbReference type="InterPro" id="IPR006439">
    <property type="entry name" value="HAD-SF_hydro_IA"/>
</dbReference>
<dbReference type="InterPro" id="IPR050155">
    <property type="entry name" value="HAD-like_hydrolase_sf"/>
</dbReference>
<dbReference type="SFLD" id="SFLDG01135">
    <property type="entry name" value="C1.5.6:_HAD__Beta-PGM__Phospha"/>
    <property type="match status" value="1"/>
</dbReference>
<dbReference type="Gene3D" id="3.40.50.1000">
    <property type="entry name" value="HAD superfamily/HAD-like"/>
    <property type="match status" value="1"/>
</dbReference>
<comment type="caution">
    <text evidence="1">The sequence shown here is derived from an EMBL/GenBank/DDBJ whole genome shotgun (WGS) entry which is preliminary data.</text>
</comment>
<dbReference type="NCBIfam" id="TIGR01549">
    <property type="entry name" value="HAD-SF-IA-v1"/>
    <property type="match status" value="1"/>
</dbReference>
<reference evidence="1 2" key="1">
    <citation type="submission" date="2018-10" db="EMBL/GenBank/DDBJ databases">
        <title>Comamonadaceae CDC group NO-1 genome sequencing and assembly.</title>
        <authorList>
            <person name="Bernier A.-M."/>
            <person name="Bernard K."/>
        </authorList>
    </citation>
    <scope>NUCLEOTIDE SEQUENCE [LARGE SCALE GENOMIC DNA]</scope>
    <source>
        <strain evidence="1 2">NML970147</strain>
    </source>
</reference>
<dbReference type="Gene3D" id="1.10.150.240">
    <property type="entry name" value="Putative phosphatase, domain 2"/>
    <property type="match status" value="1"/>
</dbReference>
<dbReference type="InterPro" id="IPR041492">
    <property type="entry name" value="HAD_2"/>
</dbReference>
<accession>A0A3M6Q5P5</accession>
<dbReference type="EMBL" id="RDQM01000008">
    <property type="protein sequence ID" value="RMW97920.1"/>
    <property type="molecule type" value="Genomic_DNA"/>
</dbReference>
<sequence>MSHSHQFKMLAFDWDGTLFDSTALIALSIQDAVRDLGEDPPTLEEARWVIGMELHSALAKVAPNLSPKAYADLANRYRYHYLRRQEDIVFFDGVIPMLQGLKERGFLLAVATGKSRRGLDHLLKCHDLQDLFHDSRTADETAGKPNPLMLEELMQVWDVQPNQLLMIGDTSHDLQMAYNANSPSLGVTYGAHAEQELRAWKPLAVLDSIADLDIWLSSQVGSFK</sequence>